<feature type="compositionally biased region" description="Low complexity" evidence="1">
    <location>
        <begin position="27"/>
        <end position="38"/>
    </location>
</feature>
<feature type="compositionally biased region" description="Low complexity" evidence="1">
    <location>
        <begin position="745"/>
        <end position="760"/>
    </location>
</feature>
<sequence length="917" mass="97840">MACNQLVLTKEPQVSVRITNDTNPIDTGITDSSNGNTGTTSNIFNPTRSAFLSGNSTLLQQLRSTVAPLLSSLGNRTPIFAESYSNVNNGSSTPRITPNGSPPRFSARYKGAELFVRKPTGYQPTVPSITSSSTTQITPIENIGSVLPPPIDISSPGEPKFLTYYQALESASVRNEQGDFQQQQQLNDTVTQVDSNNATNGTNGTNANSNNDTSPNLEIASPQTPDNTTTQPDNLSNENINQDTENPTVTTDGLPESLNVSMTVEPTESLSTITDSMIETNMTTSTDLSTSVGVVEDTSTTQESPVSTDLTDTMSSTPVIMDSLSSTTTMEPSTMIVTPMNDVITSTVTQSSDLTGTMSSTTDLSSTMESTTTMAMTSESSSENRSLDLSGTTEISSIALDTTTIVTTESTTSQTSSTMSTTNVSPIETSTESIESNTIEQSGVISSSSESNDQTSTIRITTTDLPIVTTFRTKLIDFAQDILSRLQSAIAGTTLSPILTTTPATTTPAETTMSSVLTTTSIETTLSPVLTTAPGATTAETPTSTLDQSNTSLNNQVESTTTMGDVVQQQEFTTISDDVTSSRDVQSELRETTTATPLSMDVSTQEAVGFTDSETNTLDNVETSSTTDSSTTANAESSDLTLDVESLTQSQTSISPENESSVNITPESPINTTTEMTTTLSSTNLQDSTVESIISNDLNDTLLTELMTIAKSLFSEAMNDTSVQTILDNISSTIDLERNMQDIENNSTTDSSTTVNNTDDGFLNDSTTENVQEFSTEVPSEQVETAPISSEPEEDTTLTVDLSENEIESTPISPTTISNTEILDDSLALNVKTCIDKWHALPRGYDQGPLQQWLRVGGKSPINSGHSRYLVRSLPQHLTTRDKLRKIVGGLYKPLNNTDPKGPVHLFLGRLIGPDLP</sequence>
<feature type="region of interest" description="Disordered" evidence="1">
    <location>
        <begin position="532"/>
        <end position="551"/>
    </location>
</feature>
<name>A0A834MUD7_VESGE</name>
<feature type="compositionally biased region" description="Low complexity" evidence="1">
    <location>
        <begin position="194"/>
        <end position="213"/>
    </location>
</feature>
<proteinExistence type="predicted"/>
<evidence type="ECO:0000256" key="1">
    <source>
        <dbReference type="SAM" id="MobiDB-lite"/>
    </source>
</evidence>
<feature type="compositionally biased region" description="Polar residues" evidence="1">
    <location>
        <begin position="235"/>
        <end position="251"/>
    </location>
</feature>
<feature type="compositionally biased region" description="Low complexity" evidence="1">
    <location>
        <begin position="532"/>
        <end position="545"/>
    </location>
</feature>
<feature type="region of interest" description="Disordered" evidence="1">
    <location>
        <begin position="744"/>
        <end position="796"/>
    </location>
</feature>
<keyword evidence="3" id="KW-1185">Reference proteome</keyword>
<feature type="compositionally biased region" description="Polar residues" evidence="1">
    <location>
        <begin position="610"/>
        <end position="621"/>
    </location>
</feature>
<feature type="compositionally biased region" description="Polar residues" evidence="1">
    <location>
        <begin position="764"/>
        <end position="783"/>
    </location>
</feature>
<evidence type="ECO:0000313" key="2">
    <source>
        <dbReference type="EMBL" id="KAF7384815.1"/>
    </source>
</evidence>
<protein>
    <submittedName>
        <fullName evidence="2">Uncharacterized protein</fullName>
    </submittedName>
</protein>
<feature type="region of interest" description="Disordered" evidence="1">
    <location>
        <begin position="572"/>
        <end position="598"/>
    </location>
</feature>
<reference evidence="2" key="1">
    <citation type="journal article" date="2020" name="G3 (Bethesda)">
        <title>High-Quality Assemblies for Three Invasive Social Wasps from the &lt;i&gt;Vespula&lt;/i&gt; Genus.</title>
        <authorList>
            <person name="Harrop T.W.R."/>
            <person name="Guhlin J."/>
            <person name="McLaughlin G.M."/>
            <person name="Permina E."/>
            <person name="Stockwell P."/>
            <person name="Gilligan J."/>
            <person name="Le Lec M.F."/>
            <person name="Gruber M.A.M."/>
            <person name="Quinn O."/>
            <person name="Lovegrove M."/>
            <person name="Duncan E.J."/>
            <person name="Remnant E.J."/>
            <person name="Van Eeckhoven J."/>
            <person name="Graham B."/>
            <person name="Knapp R.A."/>
            <person name="Langford K.W."/>
            <person name="Kronenberg Z."/>
            <person name="Press M.O."/>
            <person name="Eacker S.M."/>
            <person name="Wilson-Rankin E.E."/>
            <person name="Purcell J."/>
            <person name="Lester P.J."/>
            <person name="Dearden P.K."/>
        </authorList>
    </citation>
    <scope>NUCLEOTIDE SEQUENCE</scope>
    <source>
        <strain evidence="2">Linc-1</strain>
    </source>
</reference>
<feature type="compositionally biased region" description="Polar residues" evidence="1">
    <location>
        <begin position="646"/>
        <end position="670"/>
    </location>
</feature>
<feature type="compositionally biased region" description="Polar residues" evidence="1">
    <location>
        <begin position="572"/>
        <end position="584"/>
    </location>
</feature>
<dbReference type="EMBL" id="JACSDZ010000017">
    <property type="protein sequence ID" value="KAF7384815.1"/>
    <property type="molecule type" value="Genomic_DNA"/>
</dbReference>
<feature type="compositionally biased region" description="Low complexity" evidence="1">
    <location>
        <begin position="622"/>
        <end position="639"/>
    </location>
</feature>
<feature type="region of interest" description="Disordered" evidence="1">
    <location>
        <begin position="19"/>
        <end position="38"/>
    </location>
</feature>
<feature type="region of interest" description="Disordered" evidence="1">
    <location>
        <begin position="610"/>
        <end position="674"/>
    </location>
</feature>
<feature type="region of interest" description="Disordered" evidence="1">
    <location>
        <begin position="193"/>
        <end position="255"/>
    </location>
</feature>
<evidence type="ECO:0000313" key="3">
    <source>
        <dbReference type="Proteomes" id="UP000617340"/>
    </source>
</evidence>
<accession>A0A834MUD7</accession>
<feature type="compositionally biased region" description="Low complexity" evidence="1">
    <location>
        <begin position="222"/>
        <end position="234"/>
    </location>
</feature>
<gene>
    <name evidence="2" type="ORF">HZH68_014427</name>
</gene>
<dbReference type="AlphaFoldDB" id="A0A834MUD7"/>
<comment type="caution">
    <text evidence="2">The sequence shown here is derived from an EMBL/GenBank/DDBJ whole genome shotgun (WGS) entry which is preliminary data.</text>
</comment>
<feature type="region of interest" description="Disordered" evidence="1">
    <location>
        <begin position="351"/>
        <end position="370"/>
    </location>
</feature>
<dbReference type="Proteomes" id="UP000617340">
    <property type="component" value="Unassembled WGS sequence"/>
</dbReference>
<feature type="region of interest" description="Disordered" evidence="1">
    <location>
        <begin position="409"/>
        <end position="451"/>
    </location>
</feature>
<organism evidence="2 3">
    <name type="scientific">Vespula germanica</name>
    <name type="common">German yellow jacket</name>
    <name type="synonym">Paravespula germanica</name>
    <dbReference type="NCBI Taxonomy" id="30212"/>
    <lineage>
        <taxon>Eukaryota</taxon>
        <taxon>Metazoa</taxon>
        <taxon>Ecdysozoa</taxon>
        <taxon>Arthropoda</taxon>
        <taxon>Hexapoda</taxon>
        <taxon>Insecta</taxon>
        <taxon>Pterygota</taxon>
        <taxon>Neoptera</taxon>
        <taxon>Endopterygota</taxon>
        <taxon>Hymenoptera</taxon>
        <taxon>Apocrita</taxon>
        <taxon>Aculeata</taxon>
        <taxon>Vespoidea</taxon>
        <taxon>Vespidae</taxon>
        <taxon>Vespinae</taxon>
        <taxon>Vespula</taxon>
    </lineage>
</organism>